<sequence>MSTFKHPVGPQPSGVYWRRRLIVLIGLVAVVVVIVLIVVRPGSSSGEPAKGVVTTNTPKPTAAVATSIPTSSASASGQPCKPADVKVEAVTDASSYSAGQLPQLSVALTNTGANACVIDAGTAQQVFTITSGSEVYWKSTDCQSSKVDAQVLLQPGKTISSQTPITWDRTRSDPTTCQAQRSQVPAAGASYHLQVSVAGITSATTKQFSLN</sequence>
<name>A0A7G6YE86_9MICO</name>
<keyword evidence="1" id="KW-0472">Membrane</keyword>
<evidence type="ECO:0008006" key="4">
    <source>
        <dbReference type="Google" id="ProtNLM"/>
    </source>
</evidence>
<accession>A0A7G6YE86</accession>
<evidence type="ECO:0000313" key="2">
    <source>
        <dbReference type="EMBL" id="QNE36801.1"/>
    </source>
</evidence>
<reference evidence="3" key="1">
    <citation type="submission" date="2019-09" db="EMBL/GenBank/DDBJ databases">
        <title>Antimicrobial potential of Antarctic Bacteria.</title>
        <authorList>
            <person name="Benaud N."/>
            <person name="Edwards R.J."/>
            <person name="Ferrari B.C."/>
        </authorList>
    </citation>
    <scope>NUCLEOTIDE SEQUENCE [LARGE SCALE GENOMIC DNA]</scope>
    <source>
        <strain evidence="3">INR9</strain>
    </source>
</reference>
<evidence type="ECO:0000256" key="1">
    <source>
        <dbReference type="SAM" id="Phobius"/>
    </source>
</evidence>
<dbReference type="EMBL" id="CP043641">
    <property type="protein sequence ID" value="QNE36801.1"/>
    <property type="molecule type" value="Genomic_DNA"/>
</dbReference>
<proteinExistence type="predicted"/>
<dbReference type="RefSeq" id="WP_185276240.1">
    <property type="nucleotide sequence ID" value="NZ_CP043641.1"/>
</dbReference>
<keyword evidence="1" id="KW-1133">Transmembrane helix</keyword>
<protein>
    <recommendedName>
        <fullName evidence="4">DUF4232 domain-containing protein</fullName>
    </recommendedName>
</protein>
<keyword evidence="1" id="KW-0812">Transmembrane</keyword>
<dbReference type="AlphaFoldDB" id="A0A7G6YE86"/>
<gene>
    <name evidence="2" type="ORF">F1C12_17880</name>
</gene>
<dbReference type="Proteomes" id="UP000515511">
    <property type="component" value="Chromosome"/>
</dbReference>
<dbReference type="KEGG" id="lse:F1C12_17880"/>
<evidence type="ECO:0000313" key="3">
    <source>
        <dbReference type="Proteomes" id="UP000515511"/>
    </source>
</evidence>
<organism evidence="2 3">
    <name type="scientific">Leifsonia shinshuensis</name>
    <dbReference type="NCBI Taxonomy" id="150026"/>
    <lineage>
        <taxon>Bacteria</taxon>
        <taxon>Bacillati</taxon>
        <taxon>Actinomycetota</taxon>
        <taxon>Actinomycetes</taxon>
        <taxon>Micrococcales</taxon>
        <taxon>Microbacteriaceae</taxon>
        <taxon>Leifsonia</taxon>
    </lineage>
</organism>
<feature type="transmembrane region" description="Helical" evidence="1">
    <location>
        <begin position="21"/>
        <end position="39"/>
    </location>
</feature>